<feature type="compositionally biased region" description="Low complexity" evidence="1">
    <location>
        <begin position="90"/>
        <end position="109"/>
    </location>
</feature>
<gene>
    <name evidence="2" type="ORF">THAOC_08904</name>
</gene>
<keyword evidence="3" id="KW-1185">Reference proteome</keyword>
<evidence type="ECO:0000313" key="2">
    <source>
        <dbReference type="EMBL" id="EJK69801.1"/>
    </source>
</evidence>
<feature type="region of interest" description="Disordered" evidence="1">
    <location>
        <begin position="84"/>
        <end position="147"/>
    </location>
</feature>
<comment type="caution">
    <text evidence="2">The sequence shown here is derived from an EMBL/GenBank/DDBJ whole genome shotgun (WGS) entry which is preliminary data.</text>
</comment>
<evidence type="ECO:0000313" key="3">
    <source>
        <dbReference type="Proteomes" id="UP000266841"/>
    </source>
</evidence>
<feature type="compositionally biased region" description="Basic and acidic residues" evidence="1">
    <location>
        <begin position="135"/>
        <end position="147"/>
    </location>
</feature>
<reference evidence="2 3" key="1">
    <citation type="journal article" date="2012" name="Genome Biol.">
        <title>Genome and low-iron response of an oceanic diatom adapted to chronic iron limitation.</title>
        <authorList>
            <person name="Lommer M."/>
            <person name="Specht M."/>
            <person name="Roy A.S."/>
            <person name="Kraemer L."/>
            <person name="Andreson R."/>
            <person name="Gutowska M.A."/>
            <person name="Wolf J."/>
            <person name="Bergner S.V."/>
            <person name="Schilhabel M.B."/>
            <person name="Klostermeier U.C."/>
            <person name="Beiko R.G."/>
            <person name="Rosenstiel P."/>
            <person name="Hippler M."/>
            <person name="Laroche J."/>
        </authorList>
    </citation>
    <scope>NUCLEOTIDE SEQUENCE [LARGE SCALE GENOMIC DNA]</scope>
    <source>
        <strain evidence="2 3">CCMP1005</strain>
    </source>
</reference>
<name>K0T8V2_THAOC</name>
<dbReference type="Proteomes" id="UP000266841">
    <property type="component" value="Unassembled WGS sequence"/>
</dbReference>
<accession>K0T8V2</accession>
<protein>
    <submittedName>
        <fullName evidence="2">Uncharacterized protein</fullName>
    </submittedName>
</protein>
<feature type="compositionally biased region" description="Polar residues" evidence="1">
    <location>
        <begin position="24"/>
        <end position="40"/>
    </location>
</feature>
<dbReference type="EMBL" id="AGNL01009536">
    <property type="protein sequence ID" value="EJK69801.1"/>
    <property type="molecule type" value="Genomic_DNA"/>
</dbReference>
<organism evidence="2 3">
    <name type="scientific">Thalassiosira oceanica</name>
    <name type="common">Marine diatom</name>
    <dbReference type="NCBI Taxonomy" id="159749"/>
    <lineage>
        <taxon>Eukaryota</taxon>
        <taxon>Sar</taxon>
        <taxon>Stramenopiles</taxon>
        <taxon>Ochrophyta</taxon>
        <taxon>Bacillariophyta</taxon>
        <taxon>Coscinodiscophyceae</taxon>
        <taxon>Thalassiosirophycidae</taxon>
        <taxon>Thalassiosirales</taxon>
        <taxon>Thalassiosiraceae</taxon>
        <taxon>Thalassiosira</taxon>
    </lineage>
</organism>
<evidence type="ECO:0000256" key="1">
    <source>
        <dbReference type="SAM" id="MobiDB-lite"/>
    </source>
</evidence>
<sequence>MGEEKDHSTGKKQGSARSPRPESVSPSTKSYRRQILSSGSVVGIRHPPAPLAALPRSCGEPVPGSELPEPVPPWLAKTRLAATRGPTFHGPAGPACSAAAGEGASATDGDGIRGDGSRLRRMCGGRSGASPRWTARTDRRFSKDTVS</sequence>
<feature type="region of interest" description="Disordered" evidence="1">
    <location>
        <begin position="1"/>
        <end position="71"/>
    </location>
</feature>
<proteinExistence type="predicted"/>
<feature type="non-terminal residue" evidence="2">
    <location>
        <position position="147"/>
    </location>
</feature>
<dbReference type="AlphaFoldDB" id="K0T8V2"/>